<feature type="non-terminal residue" evidence="2">
    <location>
        <position position="687"/>
    </location>
</feature>
<sequence>SIKIELKPEQLPRWDGDWDTAVQYFFEIQEIAALGGNIPRHMGFWLWKNLETGSAVANWYANLTANVKDHMRSHFTHFVSVIQQYFLGQEWQQYIQLKYEQQRFRQRGHDQETPHQFIMRRILYTQMLLQVPPDSREEVYYITSKNPVSWASLLLRDSIRDTATLQLRARELESALIDAWSRSSGAPSKVITQENLLSHLQRVGVQTNASASSGPRRFRSYNSSRGGSNVTANLVETAEELNTSDFQEELQMEDLPNDDTIIHQAFSTMKRQPPPSRRGPFPFSKCDHVSTTLGKRPTWPCRACGSQNHWDKECPMYDRFLQQVKSAKWVAKEDVEEDDHIYTQVYRALPLEKEGPHQEAPGREQDTERTAEEILFSSYSASCDYPAPEPPREESVPIKVPKHKRTAPGQAALGTSVLSMQGRIGSLTEALIDLRLDSGADVSLVSKDYLETLKCKIPIRQGIKMKLWQLTDKNACLEGYVNLPLYVESVDGSILQTEIEAYVVPDMSVDILLGEDYQQAYEMTIKRSLEDGTRVSYRHSPAEIKATAVGRTKDFERLHHTHFSQASYVRAKEHRRSQARRQRKRRKFGEEKRTIRAAEDALISPNSVVSLKVEGYFEEDKDWLVEKSLLANADDSFFAVPNILFSSTYPVIPIMNPTEQPRYVRKGEAVGRITDPEGYLDTPTSLE</sequence>
<feature type="non-terminal residue" evidence="2">
    <location>
        <position position="1"/>
    </location>
</feature>
<dbReference type="CDD" id="cd00303">
    <property type="entry name" value="retropepsin_like"/>
    <property type="match status" value="1"/>
</dbReference>
<evidence type="ECO:0000256" key="1">
    <source>
        <dbReference type="SAM" id="MobiDB-lite"/>
    </source>
</evidence>
<reference evidence="2 3" key="1">
    <citation type="journal article" date="2016" name="Mol. Biol. Evol.">
        <title>Comparative Genomics of Early-Diverging Mushroom-Forming Fungi Provides Insights into the Origins of Lignocellulose Decay Capabilities.</title>
        <authorList>
            <person name="Nagy L.G."/>
            <person name="Riley R."/>
            <person name="Tritt A."/>
            <person name="Adam C."/>
            <person name="Daum C."/>
            <person name="Floudas D."/>
            <person name="Sun H."/>
            <person name="Yadav J.S."/>
            <person name="Pangilinan J."/>
            <person name="Larsson K.H."/>
            <person name="Matsuura K."/>
            <person name="Barry K."/>
            <person name="Labutti K."/>
            <person name="Kuo R."/>
            <person name="Ohm R.A."/>
            <person name="Bhattacharya S.S."/>
            <person name="Shirouzu T."/>
            <person name="Yoshinaga Y."/>
            <person name="Martin F.M."/>
            <person name="Grigoriev I.V."/>
            <person name="Hibbett D.S."/>
        </authorList>
    </citation>
    <scope>NUCLEOTIDE SEQUENCE [LARGE SCALE GENOMIC DNA]</scope>
    <source>
        <strain evidence="2 3">CBS 109695</strain>
    </source>
</reference>
<keyword evidence="3" id="KW-1185">Reference proteome</keyword>
<dbReference type="OrthoDB" id="3061185at2759"/>
<dbReference type="Proteomes" id="UP000076532">
    <property type="component" value="Unassembled WGS sequence"/>
</dbReference>
<feature type="region of interest" description="Disordered" evidence="1">
    <location>
        <begin position="206"/>
        <end position="225"/>
    </location>
</feature>
<dbReference type="AlphaFoldDB" id="A0A165ZCG5"/>
<evidence type="ECO:0000313" key="3">
    <source>
        <dbReference type="Proteomes" id="UP000076532"/>
    </source>
</evidence>
<name>A0A165ZCG5_9AGAM</name>
<gene>
    <name evidence="2" type="ORF">FIBSPDRAFT_697099</name>
</gene>
<organism evidence="2 3">
    <name type="scientific">Athelia psychrophila</name>
    <dbReference type="NCBI Taxonomy" id="1759441"/>
    <lineage>
        <taxon>Eukaryota</taxon>
        <taxon>Fungi</taxon>
        <taxon>Dikarya</taxon>
        <taxon>Basidiomycota</taxon>
        <taxon>Agaricomycotina</taxon>
        <taxon>Agaricomycetes</taxon>
        <taxon>Agaricomycetidae</taxon>
        <taxon>Atheliales</taxon>
        <taxon>Atheliaceae</taxon>
        <taxon>Athelia</taxon>
    </lineage>
</organism>
<dbReference type="STRING" id="436010.A0A165ZCG5"/>
<protein>
    <recommendedName>
        <fullName evidence="4">CCHC-type domain-containing protein</fullName>
    </recommendedName>
</protein>
<dbReference type="Gene3D" id="2.40.70.10">
    <property type="entry name" value="Acid Proteases"/>
    <property type="match status" value="1"/>
</dbReference>
<evidence type="ECO:0008006" key="4">
    <source>
        <dbReference type="Google" id="ProtNLM"/>
    </source>
</evidence>
<evidence type="ECO:0000313" key="2">
    <source>
        <dbReference type="EMBL" id="KZP10439.1"/>
    </source>
</evidence>
<proteinExistence type="predicted"/>
<dbReference type="InterPro" id="IPR021109">
    <property type="entry name" value="Peptidase_aspartic_dom_sf"/>
</dbReference>
<dbReference type="EMBL" id="KV417680">
    <property type="protein sequence ID" value="KZP10439.1"/>
    <property type="molecule type" value="Genomic_DNA"/>
</dbReference>
<accession>A0A165ZCG5</accession>